<protein>
    <recommendedName>
        <fullName evidence="3">PSD13 N-terminal domain-containing protein</fullName>
    </recommendedName>
</protein>
<dbReference type="GO" id="GO:0005634">
    <property type="term" value="C:nucleus"/>
    <property type="evidence" value="ECO:0007669"/>
    <property type="project" value="TreeGrafter"/>
</dbReference>
<dbReference type="Proteomes" id="UP000269945">
    <property type="component" value="Unassembled WGS sequence"/>
</dbReference>
<keyword evidence="1" id="KW-0647">Proteasome</keyword>
<name>A0A9X9LFH1_GULGU</name>
<evidence type="ECO:0000259" key="3">
    <source>
        <dbReference type="Pfam" id="PF22037"/>
    </source>
</evidence>
<gene>
    <name evidence="4" type="ORF">BN2614_LOCUS1</name>
</gene>
<dbReference type="GO" id="GO:0006511">
    <property type="term" value="P:ubiquitin-dependent protein catabolic process"/>
    <property type="evidence" value="ECO:0007669"/>
    <property type="project" value="TreeGrafter"/>
</dbReference>
<organism evidence="4 5">
    <name type="scientific">Gulo gulo</name>
    <name type="common">Wolverine</name>
    <name type="synonym">Gluton</name>
    <dbReference type="NCBI Taxonomy" id="48420"/>
    <lineage>
        <taxon>Eukaryota</taxon>
        <taxon>Metazoa</taxon>
        <taxon>Chordata</taxon>
        <taxon>Craniata</taxon>
        <taxon>Vertebrata</taxon>
        <taxon>Euteleostomi</taxon>
        <taxon>Mammalia</taxon>
        <taxon>Eutheria</taxon>
        <taxon>Laurasiatheria</taxon>
        <taxon>Carnivora</taxon>
        <taxon>Caniformia</taxon>
        <taxon>Musteloidea</taxon>
        <taxon>Mustelidae</taxon>
        <taxon>Guloninae</taxon>
        <taxon>Gulo</taxon>
    </lineage>
</organism>
<accession>A0A9X9LFH1</accession>
<evidence type="ECO:0000313" key="4">
    <source>
        <dbReference type="EMBL" id="VCW66960.1"/>
    </source>
</evidence>
<evidence type="ECO:0000256" key="1">
    <source>
        <dbReference type="ARBA" id="ARBA00022942"/>
    </source>
</evidence>
<dbReference type="InterPro" id="IPR054179">
    <property type="entry name" value="PSD13_N"/>
</dbReference>
<comment type="caution">
    <text evidence="4">The sequence shown here is derived from an EMBL/GenBank/DDBJ whole genome shotgun (WGS) entry which is preliminary data.</text>
</comment>
<evidence type="ECO:0000313" key="5">
    <source>
        <dbReference type="Proteomes" id="UP000269945"/>
    </source>
</evidence>
<dbReference type="EMBL" id="CYRY02002285">
    <property type="protein sequence ID" value="VCW66960.1"/>
    <property type="molecule type" value="Genomic_DNA"/>
</dbReference>
<dbReference type="PANTHER" id="PTHR10539">
    <property type="entry name" value="26S PROTEASOME NON-ATPASE REGULATORY SUBUNIT 13"/>
    <property type="match status" value="1"/>
</dbReference>
<reference evidence="4 5" key="1">
    <citation type="submission" date="2018-10" db="EMBL/GenBank/DDBJ databases">
        <authorList>
            <person name="Ekblom R."/>
            <person name="Jareborg N."/>
        </authorList>
    </citation>
    <scope>NUCLEOTIDE SEQUENCE [LARGE SCALE GENOMIC DNA]</scope>
    <source>
        <tissue evidence="4">Muscle</tissue>
    </source>
</reference>
<feature type="region of interest" description="Disordered" evidence="2">
    <location>
        <begin position="352"/>
        <end position="379"/>
    </location>
</feature>
<sequence>MKDVPGFLQQSQSSGPGQAAVWHRLEELYTKKLWHQLTLQVLDFVQDPCFAQGDGLIKLYENFISEFEHRVNPLSLVEIILHVVRQMTDPNVALTFLEKTREKVKSSDEAVILCKTAIGALKLNIGDLQVTKETIEDVEEMLNSLPGVTSVHSRFYDLSSKYYQTVGNHAAYYKDALRFLGCVDIKDLPGNTEPLKSVSKEHVLEACQQLSEVALACASLAEESPGGRGWRRASQVSVPPRVCRGRLAQVKTRLCPVALHWSSSSLPCPLNPEGHSETLHLRIWWRKLNETQGHTLETSFKGLRNGKKVNDKFWGKYKECGSPFEMFLTVHCGSCGHQQRLKHSSAVLVPASQEKHPGKSKEHRRVGNCMGTGSRFTLS</sequence>
<dbReference type="PANTHER" id="PTHR10539:SF0">
    <property type="entry name" value="26S PROTEASOME NON-ATPASE REGULATORY SUBUNIT 13"/>
    <property type="match status" value="1"/>
</dbReference>
<evidence type="ECO:0000256" key="2">
    <source>
        <dbReference type="SAM" id="MobiDB-lite"/>
    </source>
</evidence>
<dbReference type="InterPro" id="IPR035298">
    <property type="entry name" value="PSMD13"/>
</dbReference>
<keyword evidence="5" id="KW-1185">Reference proteome</keyword>
<dbReference type="AlphaFoldDB" id="A0A9X9LFH1"/>
<dbReference type="Pfam" id="PF22037">
    <property type="entry name" value="PSD13_N"/>
    <property type="match status" value="1"/>
</dbReference>
<proteinExistence type="predicted"/>
<dbReference type="GO" id="GO:0008541">
    <property type="term" value="C:proteasome regulatory particle, lid subcomplex"/>
    <property type="evidence" value="ECO:0007669"/>
    <property type="project" value="TreeGrafter"/>
</dbReference>
<dbReference type="GO" id="GO:0005829">
    <property type="term" value="C:cytosol"/>
    <property type="evidence" value="ECO:0007669"/>
    <property type="project" value="TreeGrafter"/>
</dbReference>
<dbReference type="GO" id="GO:0005198">
    <property type="term" value="F:structural molecule activity"/>
    <property type="evidence" value="ECO:0007669"/>
    <property type="project" value="TreeGrafter"/>
</dbReference>
<feature type="domain" description="PSD13 N-terminal" evidence="3">
    <location>
        <begin position="22"/>
        <end position="192"/>
    </location>
</feature>